<dbReference type="RefSeq" id="WP_181550204.1">
    <property type="nucleotide sequence ID" value="NZ_JACDUS010000002.1"/>
</dbReference>
<evidence type="ECO:0000259" key="10">
    <source>
        <dbReference type="PROSITE" id="PS50109"/>
    </source>
</evidence>
<dbReference type="Pfam" id="PF00512">
    <property type="entry name" value="HisKA"/>
    <property type="match status" value="1"/>
</dbReference>
<evidence type="ECO:0000256" key="7">
    <source>
        <dbReference type="ARBA" id="ARBA00022840"/>
    </source>
</evidence>
<dbReference type="InterPro" id="IPR003594">
    <property type="entry name" value="HATPase_dom"/>
</dbReference>
<dbReference type="InterPro" id="IPR004358">
    <property type="entry name" value="Sig_transdc_His_kin-like_C"/>
</dbReference>
<dbReference type="Proteomes" id="UP000525298">
    <property type="component" value="Unassembled WGS sequence"/>
</dbReference>
<keyword evidence="4" id="KW-0808">Transferase</keyword>
<evidence type="ECO:0000256" key="8">
    <source>
        <dbReference type="ARBA" id="ARBA00023012"/>
    </source>
</evidence>
<evidence type="ECO:0000256" key="3">
    <source>
        <dbReference type="ARBA" id="ARBA00022553"/>
    </source>
</evidence>
<keyword evidence="3" id="KW-0597">Phosphoprotein</keyword>
<dbReference type="PROSITE" id="PS50109">
    <property type="entry name" value="HIS_KIN"/>
    <property type="match status" value="1"/>
</dbReference>
<feature type="coiled-coil region" evidence="9">
    <location>
        <begin position="21"/>
        <end position="48"/>
    </location>
</feature>
<keyword evidence="12" id="KW-1185">Reference proteome</keyword>
<dbReference type="InterPro" id="IPR003661">
    <property type="entry name" value="HisK_dim/P_dom"/>
</dbReference>
<dbReference type="GO" id="GO:0005524">
    <property type="term" value="F:ATP binding"/>
    <property type="evidence" value="ECO:0007669"/>
    <property type="project" value="UniProtKB-KW"/>
</dbReference>
<dbReference type="SMART" id="SM00387">
    <property type="entry name" value="HATPase_c"/>
    <property type="match status" value="1"/>
</dbReference>
<protein>
    <recommendedName>
        <fullName evidence="2">histidine kinase</fullName>
        <ecNumber evidence="2">2.7.13.3</ecNumber>
    </recommendedName>
</protein>
<dbReference type="SUPFAM" id="SSF55874">
    <property type="entry name" value="ATPase domain of HSP90 chaperone/DNA topoisomerase II/histidine kinase"/>
    <property type="match status" value="1"/>
</dbReference>
<dbReference type="Pfam" id="PF02518">
    <property type="entry name" value="HATPase_c"/>
    <property type="match status" value="1"/>
</dbReference>
<keyword evidence="6" id="KW-0418">Kinase</keyword>
<dbReference type="Pfam" id="PF08448">
    <property type="entry name" value="PAS_4"/>
    <property type="match status" value="1"/>
</dbReference>
<proteinExistence type="predicted"/>
<dbReference type="SMART" id="SM00388">
    <property type="entry name" value="HisKA"/>
    <property type="match status" value="1"/>
</dbReference>
<organism evidence="11 12">
    <name type="scientific">Desulfosalsimonas propionicica</name>
    <dbReference type="NCBI Taxonomy" id="332175"/>
    <lineage>
        <taxon>Bacteria</taxon>
        <taxon>Pseudomonadati</taxon>
        <taxon>Thermodesulfobacteriota</taxon>
        <taxon>Desulfobacteria</taxon>
        <taxon>Desulfobacterales</taxon>
        <taxon>Desulfosalsimonadaceae</taxon>
        <taxon>Desulfosalsimonas</taxon>
    </lineage>
</organism>
<comment type="caution">
    <text evidence="11">The sequence shown here is derived from an EMBL/GenBank/DDBJ whole genome shotgun (WGS) entry which is preliminary data.</text>
</comment>
<dbReference type="CDD" id="cd00082">
    <property type="entry name" value="HisKA"/>
    <property type="match status" value="1"/>
</dbReference>
<dbReference type="GO" id="GO:0000155">
    <property type="term" value="F:phosphorelay sensor kinase activity"/>
    <property type="evidence" value="ECO:0007669"/>
    <property type="project" value="InterPro"/>
</dbReference>
<evidence type="ECO:0000313" key="12">
    <source>
        <dbReference type="Proteomes" id="UP000525298"/>
    </source>
</evidence>
<dbReference type="InterPro" id="IPR035965">
    <property type="entry name" value="PAS-like_dom_sf"/>
</dbReference>
<evidence type="ECO:0000256" key="4">
    <source>
        <dbReference type="ARBA" id="ARBA00022679"/>
    </source>
</evidence>
<gene>
    <name evidence="11" type="ORF">HNR65_000847</name>
</gene>
<keyword evidence="8" id="KW-0902">Two-component regulatory system</keyword>
<evidence type="ECO:0000256" key="5">
    <source>
        <dbReference type="ARBA" id="ARBA00022741"/>
    </source>
</evidence>
<keyword evidence="5" id="KW-0547">Nucleotide-binding</keyword>
<dbReference type="AlphaFoldDB" id="A0A7W0C7E5"/>
<evidence type="ECO:0000256" key="9">
    <source>
        <dbReference type="SAM" id="Coils"/>
    </source>
</evidence>
<dbReference type="Gene3D" id="3.30.565.10">
    <property type="entry name" value="Histidine kinase-like ATPase, C-terminal domain"/>
    <property type="match status" value="1"/>
</dbReference>
<accession>A0A7W0C7E5</accession>
<dbReference type="Gene3D" id="1.10.287.130">
    <property type="match status" value="1"/>
</dbReference>
<sequence length="404" mass="44716">MPNKPGLEDIVGIGHSKLGFFKELQHKIEELNRSNMELTRQRKHVQAIVDGIADIVAVISTDYRIRSVNHSYYDIYSGDDPAGRHCYAVFRARKRPCAQCALKDALEANAVRRQSAIVSVNGENRHFEITASPFGQTDGLPGEIIVVKRDVTREKELRAKYYHAEKMATIGLLAAGVAHEINNPLTAIQGFTDGLRRRMEKLAPYIREETVKEDFNEYLGIIRDECRRCSDIVRSLLTFSPRSSAEFSPVALNRVIDNVLRIIQNRLKQQPGLKIDLALDENLPQVSGLPEELTQVVLNLVLNAMDAIADRGTITVRTVFTPETHRVSVEVADTGCGIAPEKRSKLFEPFYTTKPVGKGTGIGLSTCYHIIGAHAGEIAVESTPGTGSVFRVNLPASKQSAQES</sequence>
<evidence type="ECO:0000256" key="2">
    <source>
        <dbReference type="ARBA" id="ARBA00012438"/>
    </source>
</evidence>
<dbReference type="SUPFAM" id="SSF55785">
    <property type="entry name" value="PYP-like sensor domain (PAS domain)"/>
    <property type="match status" value="1"/>
</dbReference>
<dbReference type="PANTHER" id="PTHR43065:SF10">
    <property type="entry name" value="PEROXIDE STRESS-ACTIVATED HISTIDINE KINASE MAK3"/>
    <property type="match status" value="1"/>
</dbReference>
<evidence type="ECO:0000256" key="1">
    <source>
        <dbReference type="ARBA" id="ARBA00000085"/>
    </source>
</evidence>
<name>A0A7W0C7E5_9BACT</name>
<dbReference type="PANTHER" id="PTHR43065">
    <property type="entry name" value="SENSOR HISTIDINE KINASE"/>
    <property type="match status" value="1"/>
</dbReference>
<dbReference type="InterPro" id="IPR036097">
    <property type="entry name" value="HisK_dim/P_sf"/>
</dbReference>
<dbReference type="PRINTS" id="PR00344">
    <property type="entry name" value="BCTRLSENSOR"/>
</dbReference>
<dbReference type="Gene3D" id="3.30.450.20">
    <property type="entry name" value="PAS domain"/>
    <property type="match status" value="1"/>
</dbReference>
<keyword evidence="7" id="KW-0067">ATP-binding</keyword>
<dbReference type="InterPro" id="IPR036890">
    <property type="entry name" value="HATPase_C_sf"/>
</dbReference>
<dbReference type="EMBL" id="JACDUS010000002">
    <property type="protein sequence ID" value="MBA2880529.1"/>
    <property type="molecule type" value="Genomic_DNA"/>
</dbReference>
<feature type="domain" description="Histidine kinase" evidence="10">
    <location>
        <begin position="176"/>
        <end position="398"/>
    </location>
</feature>
<evidence type="ECO:0000256" key="6">
    <source>
        <dbReference type="ARBA" id="ARBA00022777"/>
    </source>
</evidence>
<dbReference type="SUPFAM" id="SSF47384">
    <property type="entry name" value="Homodimeric domain of signal transducing histidine kinase"/>
    <property type="match status" value="1"/>
</dbReference>
<comment type="catalytic activity">
    <reaction evidence="1">
        <text>ATP + protein L-histidine = ADP + protein N-phospho-L-histidine.</text>
        <dbReference type="EC" id="2.7.13.3"/>
    </reaction>
</comment>
<evidence type="ECO:0000313" key="11">
    <source>
        <dbReference type="EMBL" id="MBA2880529.1"/>
    </source>
</evidence>
<reference evidence="11 12" key="1">
    <citation type="submission" date="2020-07" db="EMBL/GenBank/DDBJ databases">
        <title>Genomic Encyclopedia of Type Strains, Phase IV (KMG-IV): sequencing the most valuable type-strain genomes for metagenomic binning, comparative biology and taxonomic classification.</title>
        <authorList>
            <person name="Goeker M."/>
        </authorList>
    </citation>
    <scope>NUCLEOTIDE SEQUENCE [LARGE SCALE GENOMIC DNA]</scope>
    <source>
        <strain evidence="11 12">DSM 17721</strain>
    </source>
</reference>
<dbReference type="InterPro" id="IPR005467">
    <property type="entry name" value="His_kinase_dom"/>
</dbReference>
<dbReference type="EC" id="2.7.13.3" evidence="2"/>
<dbReference type="InterPro" id="IPR013656">
    <property type="entry name" value="PAS_4"/>
</dbReference>
<keyword evidence="9" id="KW-0175">Coiled coil</keyword>